<reference evidence="4" key="2">
    <citation type="submission" date="2022-10" db="EMBL/GenBank/DDBJ databases">
        <authorList>
            <person name="Trinh H.N."/>
        </authorList>
    </citation>
    <scope>NUCLEOTIDE SEQUENCE</scope>
    <source>
        <strain evidence="4">RN2-1</strain>
    </source>
</reference>
<name>A0AA41YNV7_9PROT</name>
<dbReference type="InterPro" id="IPR011723">
    <property type="entry name" value="Znf/thioredoxin_put"/>
</dbReference>
<accession>A0AA41YNV7</accession>
<feature type="compositionally biased region" description="Basic and acidic residues" evidence="1">
    <location>
        <begin position="61"/>
        <end position="93"/>
    </location>
</feature>
<comment type="caution">
    <text evidence="4">The sequence shown here is derived from an EMBL/GenBank/DDBJ whole genome shotgun (WGS) entry which is preliminary data.</text>
</comment>
<evidence type="ECO:0000313" key="5">
    <source>
        <dbReference type="Proteomes" id="UP001165679"/>
    </source>
</evidence>
<feature type="compositionally biased region" description="Low complexity" evidence="1">
    <location>
        <begin position="39"/>
        <end position="57"/>
    </location>
</feature>
<evidence type="ECO:0000313" key="4">
    <source>
        <dbReference type="EMBL" id="MCW3476994.1"/>
    </source>
</evidence>
<dbReference type="Proteomes" id="UP001165679">
    <property type="component" value="Unassembled WGS sequence"/>
</dbReference>
<dbReference type="Pfam" id="PF13717">
    <property type="entry name" value="Zn_ribbon_4"/>
    <property type="match status" value="1"/>
</dbReference>
<organism evidence="4 5">
    <name type="scientific">Limobrevibacterium gyesilva</name>
    <dbReference type="NCBI Taxonomy" id="2991712"/>
    <lineage>
        <taxon>Bacteria</taxon>
        <taxon>Pseudomonadati</taxon>
        <taxon>Pseudomonadota</taxon>
        <taxon>Alphaproteobacteria</taxon>
        <taxon>Acetobacterales</taxon>
        <taxon>Acetobacteraceae</taxon>
        <taxon>Limobrevibacterium</taxon>
    </lineage>
</organism>
<dbReference type="NCBIfam" id="TIGR02098">
    <property type="entry name" value="MJ0042_CXXC"/>
    <property type="match status" value="1"/>
</dbReference>
<keyword evidence="2" id="KW-1133">Transmembrane helix</keyword>
<reference evidence="4" key="1">
    <citation type="submission" date="2022-09" db="EMBL/GenBank/DDBJ databases">
        <title>Rhodovastum sp. nov. RN2-1 isolated from soil in Seongnam, South Korea.</title>
        <authorList>
            <person name="Le N.T."/>
        </authorList>
    </citation>
    <scope>NUCLEOTIDE SEQUENCE</scope>
    <source>
        <strain evidence="4">RN2-1</strain>
    </source>
</reference>
<sequence>MRIVCPACHATYEVPPALLGTGARRVRCARCTAEWTPAAAPAPEAPPAAAAPADAPPQELRIPDPHPAEPRRTGSRLGEVRPGEARLEAEPKPERRRRAPGRIGVEAVAALVISLAILVGLAAVVFVWREEVMAAWEPSKRLFAWLGLR</sequence>
<feature type="transmembrane region" description="Helical" evidence="2">
    <location>
        <begin position="103"/>
        <end position="128"/>
    </location>
</feature>
<feature type="domain" description="Zinc finger/thioredoxin putative" evidence="3">
    <location>
        <begin position="1"/>
        <end position="36"/>
    </location>
</feature>
<keyword evidence="2" id="KW-0812">Transmembrane</keyword>
<keyword evidence="2" id="KW-0472">Membrane</keyword>
<dbReference type="AlphaFoldDB" id="A0AA41YNV7"/>
<keyword evidence="5" id="KW-1185">Reference proteome</keyword>
<dbReference type="EMBL" id="JAPDNT010000027">
    <property type="protein sequence ID" value="MCW3476994.1"/>
    <property type="molecule type" value="Genomic_DNA"/>
</dbReference>
<proteinExistence type="predicted"/>
<evidence type="ECO:0000256" key="1">
    <source>
        <dbReference type="SAM" id="MobiDB-lite"/>
    </source>
</evidence>
<evidence type="ECO:0000256" key="2">
    <source>
        <dbReference type="SAM" id="Phobius"/>
    </source>
</evidence>
<protein>
    <submittedName>
        <fullName evidence="4">Zinc-ribbon domain-containing protein</fullName>
    </submittedName>
</protein>
<gene>
    <name evidence="4" type="ORF">OL599_20715</name>
</gene>
<feature type="region of interest" description="Disordered" evidence="1">
    <location>
        <begin position="39"/>
        <end position="99"/>
    </location>
</feature>
<evidence type="ECO:0000259" key="3">
    <source>
        <dbReference type="Pfam" id="PF13717"/>
    </source>
</evidence>